<keyword evidence="2 6" id="KW-0812">Transmembrane</keyword>
<dbReference type="PROSITE" id="PS01346">
    <property type="entry name" value="CLAUDIN"/>
    <property type="match status" value="1"/>
</dbReference>
<feature type="region of interest" description="Disordered" evidence="5">
    <location>
        <begin position="1"/>
        <end position="32"/>
    </location>
</feature>
<feature type="transmembrane region" description="Helical" evidence="6">
    <location>
        <begin position="209"/>
        <end position="232"/>
    </location>
</feature>
<feature type="region of interest" description="Disordered" evidence="5">
    <location>
        <begin position="285"/>
        <end position="310"/>
    </location>
</feature>
<proteinExistence type="predicted"/>
<feature type="transmembrane region" description="Helical" evidence="6">
    <location>
        <begin position="171"/>
        <end position="197"/>
    </location>
</feature>
<evidence type="ECO:0000256" key="1">
    <source>
        <dbReference type="ARBA" id="ARBA00004141"/>
    </source>
</evidence>
<organism evidence="7 8">
    <name type="scientific">Xylaria grammica</name>
    <dbReference type="NCBI Taxonomy" id="363999"/>
    <lineage>
        <taxon>Eukaryota</taxon>
        <taxon>Fungi</taxon>
        <taxon>Dikarya</taxon>
        <taxon>Ascomycota</taxon>
        <taxon>Pezizomycotina</taxon>
        <taxon>Sordariomycetes</taxon>
        <taxon>Xylariomycetidae</taxon>
        <taxon>Xylariales</taxon>
        <taxon>Xylariaceae</taxon>
        <taxon>Xylaria</taxon>
    </lineage>
</organism>
<keyword evidence="8" id="KW-1185">Reference proteome</keyword>
<dbReference type="GO" id="GO:0051285">
    <property type="term" value="C:cell cortex of cell tip"/>
    <property type="evidence" value="ECO:0007669"/>
    <property type="project" value="TreeGrafter"/>
</dbReference>
<feature type="compositionally biased region" description="Basic and acidic residues" evidence="5">
    <location>
        <begin position="291"/>
        <end position="304"/>
    </location>
</feature>
<gene>
    <name evidence="7" type="ORF">EKO27_g8495</name>
</gene>
<evidence type="ECO:0000256" key="6">
    <source>
        <dbReference type="SAM" id="Phobius"/>
    </source>
</evidence>
<evidence type="ECO:0000256" key="5">
    <source>
        <dbReference type="SAM" id="MobiDB-lite"/>
    </source>
</evidence>
<dbReference type="InterPro" id="IPR009571">
    <property type="entry name" value="SUR7/Rim9-like_fungi"/>
</dbReference>
<dbReference type="Pfam" id="PF06687">
    <property type="entry name" value="SUR7"/>
    <property type="match status" value="1"/>
</dbReference>
<dbReference type="PANTHER" id="PTHR28019">
    <property type="entry name" value="CELL MEMBRANE PROTEIN YLR413W-RELATED"/>
    <property type="match status" value="1"/>
</dbReference>
<evidence type="ECO:0000256" key="3">
    <source>
        <dbReference type="ARBA" id="ARBA00022989"/>
    </source>
</evidence>
<evidence type="ECO:0000313" key="7">
    <source>
        <dbReference type="EMBL" id="RWA06605.1"/>
    </source>
</evidence>
<dbReference type="PANTHER" id="PTHR28019:SF2">
    <property type="entry name" value="CELL MEMBRANE PROTEIN YLR413W-RELATED"/>
    <property type="match status" value="1"/>
</dbReference>
<name>A0A439CWP5_9PEZI</name>
<dbReference type="GO" id="GO:0005886">
    <property type="term" value="C:plasma membrane"/>
    <property type="evidence" value="ECO:0007669"/>
    <property type="project" value="InterPro"/>
</dbReference>
<protein>
    <recommendedName>
        <fullName evidence="9">MARVEL domain-containing protein</fullName>
    </recommendedName>
</protein>
<dbReference type="STRING" id="363999.A0A439CWP5"/>
<evidence type="ECO:0008006" key="9">
    <source>
        <dbReference type="Google" id="ProtNLM"/>
    </source>
</evidence>
<reference evidence="7 8" key="1">
    <citation type="submission" date="2018-12" db="EMBL/GenBank/DDBJ databases">
        <title>Draft genome sequence of Xylaria grammica IHI A82.</title>
        <authorList>
            <person name="Buettner E."/>
            <person name="Kellner H."/>
        </authorList>
    </citation>
    <scope>NUCLEOTIDE SEQUENCE [LARGE SCALE GENOMIC DNA]</scope>
    <source>
        <strain evidence="7 8">IHI A82</strain>
    </source>
</reference>
<feature type="compositionally biased region" description="Basic and acidic residues" evidence="5">
    <location>
        <begin position="20"/>
        <end position="29"/>
    </location>
</feature>
<feature type="transmembrane region" description="Helical" evidence="6">
    <location>
        <begin position="252"/>
        <end position="278"/>
    </location>
</feature>
<evidence type="ECO:0000256" key="4">
    <source>
        <dbReference type="ARBA" id="ARBA00023136"/>
    </source>
</evidence>
<dbReference type="InterPro" id="IPR017974">
    <property type="entry name" value="Claudin_CS"/>
</dbReference>
<keyword evidence="3 6" id="KW-1133">Transmembrane helix</keyword>
<dbReference type="GO" id="GO:0031505">
    <property type="term" value="P:fungal-type cell wall organization"/>
    <property type="evidence" value="ECO:0007669"/>
    <property type="project" value="TreeGrafter"/>
</dbReference>
<comment type="subcellular location">
    <subcellularLocation>
        <location evidence="1">Membrane</location>
        <topology evidence="1">Multi-pass membrane protein</topology>
    </subcellularLocation>
</comment>
<comment type="caution">
    <text evidence="7">The sequence shown here is derived from an EMBL/GenBank/DDBJ whole genome shotgun (WGS) entry which is preliminary data.</text>
</comment>
<dbReference type="Proteomes" id="UP000286045">
    <property type="component" value="Unassembled WGS sequence"/>
</dbReference>
<dbReference type="EMBL" id="RYZI01000323">
    <property type="protein sequence ID" value="RWA06605.1"/>
    <property type="molecule type" value="Genomic_DNA"/>
</dbReference>
<keyword evidence="4 6" id="KW-0472">Membrane</keyword>
<sequence length="310" mass="33825">MSCLPCSRRRRNASPANDSDGSRGRKESAADLASVKRGTRTRRAFTVIVAFFYLLAVIFLILAEVGNISNTSVLKNLYLFKLDLTNVLAQSAPSGATLQNSIARTLGLHDFYQVGLWNFCEGYNDEGITHCSKPDASFWFNPIKIILDELLSGASIALPSEINDILTILRLAYHIMFGFFLGGLILDGFLIVTSPIVLYSRWWSLPAGLISGIASLAVVVAAILGTVIAYVFRAALNSQPDLGVEASLGTEMLSFIWTAAAFNFLAFIIHASLGCCCTSRRDMRKGRKGGRKEVPEMQEQHAQHEVAGQA</sequence>
<evidence type="ECO:0000256" key="2">
    <source>
        <dbReference type="ARBA" id="ARBA00022692"/>
    </source>
</evidence>
<dbReference type="InterPro" id="IPR052413">
    <property type="entry name" value="SUR7_domain"/>
</dbReference>
<dbReference type="AlphaFoldDB" id="A0A439CWP5"/>
<accession>A0A439CWP5</accession>
<evidence type="ECO:0000313" key="8">
    <source>
        <dbReference type="Proteomes" id="UP000286045"/>
    </source>
</evidence>
<feature type="transmembrane region" description="Helical" evidence="6">
    <location>
        <begin position="44"/>
        <end position="63"/>
    </location>
</feature>